<sequence>MTPQRKETDIIYKTRFSIIITRYAFLILFIQMASAMNLPSDVLQREHIHDSYIAKHIIGIIVYHLRPSFCGFRELC</sequence>
<dbReference type="EMBL" id="GGEC01011509">
    <property type="protein sequence ID" value="MBW91992.1"/>
    <property type="molecule type" value="Transcribed_RNA"/>
</dbReference>
<organism evidence="2">
    <name type="scientific">Rhizophora mucronata</name>
    <name type="common">Asiatic mangrove</name>
    <dbReference type="NCBI Taxonomy" id="61149"/>
    <lineage>
        <taxon>Eukaryota</taxon>
        <taxon>Viridiplantae</taxon>
        <taxon>Streptophyta</taxon>
        <taxon>Embryophyta</taxon>
        <taxon>Tracheophyta</taxon>
        <taxon>Spermatophyta</taxon>
        <taxon>Magnoliopsida</taxon>
        <taxon>eudicotyledons</taxon>
        <taxon>Gunneridae</taxon>
        <taxon>Pentapetalae</taxon>
        <taxon>rosids</taxon>
        <taxon>fabids</taxon>
        <taxon>Malpighiales</taxon>
        <taxon>Rhizophoraceae</taxon>
        <taxon>Rhizophora</taxon>
    </lineage>
</organism>
<dbReference type="AlphaFoldDB" id="A0A2P2JEW1"/>
<evidence type="ECO:0000313" key="2">
    <source>
        <dbReference type="EMBL" id="MBW91992.1"/>
    </source>
</evidence>
<keyword evidence="1" id="KW-1133">Transmembrane helix</keyword>
<keyword evidence="1" id="KW-0472">Membrane</keyword>
<evidence type="ECO:0000256" key="1">
    <source>
        <dbReference type="SAM" id="Phobius"/>
    </source>
</evidence>
<name>A0A2P2JEW1_RHIMU</name>
<feature type="transmembrane region" description="Helical" evidence="1">
    <location>
        <begin position="20"/>
        <end position="38"/>
    </location>
</feature>
<proteinExistence type="predicted"/>
<reference evidence="2" key="1">
    <citation type="submission" date="2018-02" db="EMBL/GenBank/DDBJ databases">
        <title>Rhizophora mucronata_Transcriptome.</title>
        <authorList>
            <person name="Meera S.P."/>
            <person name="Sreeshan A."/>
            <person name="Augustine A."/>
        </authorList>
    </citation>
    <scope>NUCLEOTIDE SEQUENCE</scope>
    <source>
        <tissue evidence="2">Leaf</tissue>
    </source>
</reference>
<keyword evidence="1" id="KW-0812">Transmembrane</keyword>
<accession>A0A2P2JEW1</accession>
<protein>
    <submittedName>
        <fullName evidence="2">Zinc finger CCCH domain-containing protein 1-like</fullName>
    </submittedName>
</protein>